<dbReference type="Proteomes" id="UP000434172">
    <property type="component" value="Unassembled WGS sequence"/>
</dbReference>
<gene>
    <name evidence="1" type="ORF">GQ607_006956</name>
</gene>
<dbReference type="OrthoDB" id="4801152at2759"/>
<evidence type="ECO:0000313" key="2">
    <source>
        <dbReference type="Proteomes" id="UP000434172"/>
    </source>
</evidence>
<organism evidence="1 2">
    <name type="scientific">Colletotrichum asianum</name>
    <dbReference type="NCBI Taxonomy" id="702518"/>
    <lineage>
        <taxon>Eukaryota</taxon>
        <taxon>Fungi</taxon>
        <taxon>Dikarya</taxon>
        <taxon>Ascomycota</taxon>
        <taxon>Pezizomycotina</taxon>
        <taxon>Sordariomycetes</taxon>
        <taxon>Hypocreomycetidae</taxon>
        <taxon>Glomerellales</taxon>
        <taxon>Glomerellaceae</taxon>
        <taxon>Colletotrichum</taxon>
        <taxon>Colletotrichum gloeosporioides species complex</taxon>
    </lineage>
</organism>
<sequence>MVDFMPLPRSDNYDVNGARYLIHFSLPEDSERWHVKCMNLAALAKDDPDWGWDTSDPLPEEKFASIERGLEQLRMDDISINIRDDSEDVVLITGFDDAYRARQNANMTVPDLDDDVTELLAQFQYIAFFFYEVELLTAVTHYCQGDFEFPGKNFAKFVKRVPRPGHSLQEWVAPGKRQYIIIYFSHKNYENISRSTIGLFDRYDMDQDPEFLFMSEYATSYDACASESRALGELLPQLLFGLDDDAPGDGDVSSSGEGFGDFTVMTFRDSKDQ</sequence>
<reference evidence="1 2" key="1">
    <citation type="submission" date="2019-12" db="EMBL/GenBank/DDBJ databases">
        <title>A genome sequence resource for the geographically widespread anthracnose pathogen Colletotrichum asianum.</title>
        <authorList>
            <person name="Meng Y."/>
        </authorList>
    </citation>
    <scope>NUCLEOTIDE SEQUENCE [LARGE SCALE GENOMIC DNA]</scope>
    <source>
        <strain evidence="1 2">ICMP 18580</strain>
    </source>
</reference>
<comment type="caution">
    <text evidence="1">The sequence shown here is derived from an EMBL/GenBank/DDBJ whole genome shotgun (WGS) entry which is preliminary data.</text>
</comment>
<protein>
    <submittedName>
        <fullName evidence="1">Uncharacterized protein</fullName>
    </submittedName>
</protein>
<keyword evidence="2" id="KW-1185">Reference proteome</keyword>
<accession>A0A8H3ZMW1</accession>
<dbReference type="AlphaFoldDB" id="A0A8H3ZMW1"/>
<dbReference type="EMBL" id="WOWK01000034">
    <property type="protein sequence ID" value="KAF0325824.1"/>
    <property type="molecule type" value="Genomic_DNA"/>
</dbReference>
<evidence type="ECO:0000313" key="1">
    <source>
        <dbReference type="EMBL" id="KAF0325824.1"/>
    </source>
</evidence>
<name>A0A8H3ZMW1_9PEZI</name>
<proteinExistence type="predicted"/>